<keyword evidence="1" id="KW-1133">Transmembrane helix</keyword>
<sequence>MNKKNMNKEDQVKENFCPSCLVMPLAFVGAGAVVAGNKMPNKHKKWKKAMLISGVVTLVILILLLLYYFMFKKDCDGTCKI</sequence>
<feature type="transmembrane region" description="Helical" evidence="1">
    <location>
        <begin position="16"/>
        <end position="37"/>
    </location>
</feature>
<dbReference type="EMBL" id="MN740962">
    <property type="protein sequence ID" value="QHU20139.1"/>
    <property type="molecule type" value="Genomic_DNA"/>
</dbReference>
<accession>A0A6C0KR97</accession>
<keyword evidence="1" id="KW-0812">Transmembrane</keyword>
<feature type="transmembrane region" description="Helical" evidence="1">
    <location>
        <begin position="49"/>
        <end position="70"/>
    </location>
</feature>
<reference evidence="2" key="1">
    <citation type="journal article" date="2020" name="Nature">
        <title>Giant virus diversity and host interactions through global metagenomics.</title>
        <authorList>
            <person name="Schulz F."/>
            <person name="Roux S."/>
            <person name="Paez-Espino D."/>
            <person name="Jungbluth S."/>
            <person name="Walsh D.A."/>
            <person name="Denef V.J."/>
            <person name="McMahon K.D."/>
            <person name="Konstantinidis K.T."/>
            <person name="Eloe-Fadrosh E.A."/>
            <person name="Kyrpides N.C."/>
            <person name="Woyke T."/>
        </authorList>
    </citation>
    <scope>NUCLEOTIDE SEQUENCE</scope>
    <source>
        <strain evidence="2">GVMAG-S-3300013014-136</strain>
    </source>
</reference>
<keyword evidence="1" id="KW-0472">Membrane</keyword>
<organism evidence="2">
    <name type="scientific">viral metagenome</name>
    <dbReference type="NCBI Taxonomy" id="1070528"/>
    <lineage>
        <taxon>unclassified sequences</taxon>
        <taxon>metagenomes</taxon>
        <taxon>organismal metagenomes</taxon>
    </lineage>
</organism>
<proteinExistence type="predicted"/>
<evidence type="ECO:0000313" key="2">
    <source>
        <dbReference type="EMBL" id="QHU20139.1"/>
    </source>
</evidence>
<name>A0A6C0KR97_9ZZZZ</name>
<dbReference type="AlphaFoldDB" id="A0A6C0KR97"/>
<protein>
    <submittedName>
        <fullName evidence="2">Uncharacterized protein</fullName>
    </submittedName>
</protein>
<evidence type="ECO:0000256" key="1">
    <source>
        <dbReference type="SAM" id="Phobius"/>
    </source>
</evidence>